<feature type="transmembrane region" description="Helical" evidence="1">
    <location>
        <begin position="229"/>
        <end position="249"/>
    </location>
</feature>
<keyword evidence="3" id="KW-1185">Reference proteome</keyword>
<gene>
    <name evidence="2" type="ORF">SAMN05444359_102245</name>
</gene>
<reference evidence="3" key="1">
    <citation type="submission" date="2016-10" db="EMBL/GenBank/DDBJ databases">
        <authorList>
            <person name="Varghese N."/>
            <person name="Submissions S."/>
        </authorList>
    </citation>
    <scope>NUCLEOTIDE SEQUENCE [LARGE SCALE GENOMIC DNA]</scope>
    <source>
        <strain evidence="3">DSM 24740</strain>
    </source>
</reference>
<dbReference type="OrthoDB" id="1467772at2"/>
<feature type="transmembrane region" description="Helical" evidence="1">
    <location>
        <begin position="107"/>
        <end position="124"/>
    </location>
</feature>
<dbReference type="AlphaFoldDB" id="A0A1H9AVJ1"/>
<sequence>MPLRHLFNWIFYGHIWIAVAATGLSWMTLRLAYGPPYWASETPVLTFIFLATLGVYTLHRYLSFQRSGVRPTTRRYELIRDHPTASLIIGGGSMIAAGAIGTTFIESIWSSLLWALPITVFYLTPPIKGWRRLRDLPYVKVLWVAWAWTIMTWDVPVEVMRDAIQTSYVENGSGGLNLPITPASPQLPFPTEMPLRFLFTLSIALLFDFRDVVLDKSQSVKTAANQYPVLAKSIVSVAMTICIITVFRADGYSTATAWACTMAYGTTILVCWATNDQRSENWYATVVNGMLVLLPVLVGLAYYYDWYVVGSSPF</sequence>
<name>A0A1H9AVJ1_9BACT</name>
<proteinExistence type="predicted"/>
<protein>
    <recommendedName>
        <fullName evidence="4">UbiA prenyltransferase family protein</fullName>
    </recommendedName>
</protein>
<dbReference type="InParanoid" id="A0A1H9AVJ1"/>
<organism evidence="2 3">
    <name type="scientific">Neolewinella agarilytica</name>
    <dbReference type="NCBI Taxonomy" id="478744"/>
    <lineage>
        <taxon>Bacteria</taxon>
        <taxon>Pseudomonadati</taxon>
        <taxon>Bacteroidota</taxon>
        <taxon>Saprospiria</taxon>
        <taxon>Saprospirales</taxon>
        <taxon>Lewinellaceae</taxon>
        <taxon>Neolewinella</taxon>
    </lineage>
</organism>
<keyword evidence="1" id="KW-1133">Transmembrane helix</keyword>
<feature type="transmembrane region" description="Helical" evidence="1">
    <location>
        <begin position="255"/>
        <end position="275"/>
    </location>
</feature>
<keyword evidence="1" id="KW-0472">Membrane</keyword>
<feature type="transmembrane region" description="Helical" evidence="1">
    <location>
        <begin position="83"/>
        <end position="101"/>
    </location>
</feature>
<keyword evidence="1" id="KW-0812">Transmembrane</keyword>
<feature type="transmembrane region" description="Helical" evidence="1">
    <location>
        <begin position="44"/>
        <end position="62"/>
    </location>
</feature>
<evidence type="ECO:0000313" key="2">
    <source>
        <dbReference type="EMBL" id="SEP80822.1"/>
    </source>
</evidence>
<feature type="transmembrane region" description="Helical" evidence="1">
    <location>
        <begin position="282"/>
        <end position="304"/>
    </location>
</feature>
<evidence type="ECO:0000256" key="1">
    <source>
        <dbReference type="SAM" id="Phobius"/>
    </source>
</evidence>
<dbReference type="RefSeq" id="WP_090165422.1">
    <property type="nucleotide sequence ID" value="NZ_FOFB01000002.1"/>
</dbReference>
<feature type="transmembrane region" description="Helical" evidence="1">
    <location>
        <begin position="9"/>
        <end position="32"/>
    </location>
</feature>
<evidence type="ECO:0008006" key="4">
    <source>
        <dbReference type="Google" id="ProtNLM"/>
    </source>
</evidence>
<evidence type="ECO:0000313" key="3">
    <source>
        <dbReference type="Proteomes" id="UP000199021"/>
    </source>
</evidence>
<accession>A0A1H9AVJ1</accession>
<dbReference type="EMBL" id="FOFB01000002">
    <property type="protein sequence ID" value="SEP80822.1"/>
    <property type="molecule type" value="Genomic_DNA"/>
</dbReference>
<dbReference type="Proteomes" id="UP000199021">
    <property type="component" value="Unassembled WGS sequence"/>
</dbReference>